<protein>
    <submittedName>
        <fullName evidence="3">General secretion pathway protein B</fullName>
    </submittedName>
</protein>
<dbReference type="Proteomes" id="UP000002350">
    <property type="component" value="Chromosome"/>
</dbReference>
<evidence type="ECO:0000313" key="3">
    <source>
        <dbReference type="EMBL" id="BAJ00863.1"/>
    </source>
</evidence>
<evidence type="ECO:0000259" key="2">
    <source>
        <dbReference type="Pfam" id="PF16537"/>
    </source>
</evidence>
<feature type="domain" description="Type II secretion system protein GspB C-terminal" evidence="2">
    <location>
        <begin position="266"/>
        <end position="325"/>
    </location>
</feature>
<evidence type="ECO:0000313" key="4">
    <source>
        <dbReference type="Proteomes" id="UP000002350"/>
    </source>
</evidence>
<dbReference type="OrthoDB" id="5432325at2"/>
<keyword evidence="1" id="KW-0812">Transmembrane</keyword>
<proteinExistence type="predicted"/>
<dbReference type="KEGG" id="svo:SVI_0892"/>
<dbReference type="eggNOG" id="COG3267">
    <property type="taxonomic scope" value="Bacteria"/>
</dbReference>
<evidence type="ECO:0000256" key="1">
    <source>
        <dbReference type="SAM" id="Phobius"/>
    </source>
</evidence>
<gene>
    <name evidence="3" type="primary">gspB</name>
    <name evidence="3" type="ordered locus">SVI_0892</name>
</gene>
<dbReference type="InterPro" id="IPR032389">
    <property type="entry name" value="GspB_C"/>
</dbReference>
<dbReference type="GO" id="GO:0015627">
    <property type="term" value="C:type II protein secretion system complex"/>
    <property type="evidence" value="ECO:0007669"/>
    <property type="project" value="InterPro"/>
</dbReference>
<dbReference type="STRING" id="637905.SVI_0892"/>
<sequence length="326" mass="35082">MSILLDAVTRANQQDLDNRLDPVLTPRAQYKELSAKGPRDLLILLSVLILGLLAVIAWLASDYLMASENKLESSESEITPTLKQGNNANASLDRQDFTGMDETFASDKASKGIRLAGKVALPLAKTLPKPEPLVIQVAPAASTLVATAKPKAASPRDSGYQLESVSEPIILGANANQKGQDMLAALKFQVNEAAEDLGMENTANTSKHYQSDNKMYAAFKDALKAVEVKNSLAAPMTEPGLDPIPTAKSDTIPKYGQLPAGLQLQVPEFNIKAHVYSTDPDNRWLNVDGVELQEGDSIGGKLDIVEIRPRDVVLSIQGTKFKVPAI</sequence>
<feature type="transmembrane region" description="Helical" evidence="1">
    <location>
        <begin position="41"/>
        <end position="60"/>
    </location>
</feature>
<dbReference type="RefSeq" id="WP_013050174.1">
    <property type="nucleotide sequence ID" value="NC_014012.1"/>
</dbReference>
<keyword evidence="4" id="KW-1185">Reference proteome</keyword>
<name>D4ZGR4_SHEVD</name>
<dbReference type="EMBL" id="AP011177">
    <property type="protein sequence ID" value="BAJ00863.1"/>
    <property type="molecule type" value="Genomic_DNA"/>
</dbReference>
<organism evidence="3 4">
    <name type="scientific">Shewanella violacea (strain JCM 10179 / CIP 106290 / LMG 19151 / DSS12)</name>
    <dbReference type="NCBI Taxonomy" id="637905"/>
    <lineage>
        <taxon>Bacteria</taxon>
        <taxon>Pseudomonadati</taxon>
        <taxon>Pseudomonadota</taxon>
        <taxon>Gammaproteobacteria</taxon>
        <taxon>Alteromonadales</taxon>
        <taxon>Shewanellaceae</taxon>
        <taxon>Shewanella</taxon>
    </lineage>
</organism>
<dbReference type="Pfam" id="PF16537">
    <property type="entry name" value="T2SSB"/>
    <property type="match status" value="1"/>
</dbReference>
<dbReference type="HOGENOM" id="CLU_752046_0_0_6"/>
<dbReference type="AlphaFoldDB" id="D4ZGR4"/>
<keyword evidence="1" id="KW-0472">Membrane</keyword>
<accession>D4ZGR4</accession>
<reference evidence="4" key="1">
    <citation type="journal article" date="2010" name="Mol. Biosyst.">
        <title>Complete genome sequence and comparative analysis of Shewanella violacea, a psychrophilic and piezophilic bacterium from deep sea floor sediments.</title>
        <authorList>
            <person name="Aono E."/>
            <person name="Baba T."/>
            <person name="Ara T."/>
            <person name="Nishi T."/>
            <person name="Nakamichi T."/>
            <person name="Inamoto E."/>
            <person name="Toyonaga H."/>
            <person name="Hasegawa M."/>
            <person name="Takai Y."/>
            <person name="Okumura Y."/>
            <person name="Baba M."/>
            <person name="Tomita M."/>
            <person name="Kato C."/>
            <person name="Oshima T."/>
            <person name="Nakasone K."/>
            <person name="Mori H."/>
        </authorList>
    </citation>
    <scope>NUCLEOTIDE SEQUENCE [LARGE SCALE GENOMIC DNA]</scope>
    <source>
        <strain evidence="4">JCM 10179 / CIP 106290 / LMG 19151 / DSS12</strain>
    </source>
</reference>
<keyword evidence="1" id="KW-1133">Transmembrane helix</keyword>